<evidence type="ECO:0000313" key="3">
    <source>
        <dbReference type="Proteomes" id="UP000001542"/>
    </source>
</evidence>
<dbReference type="VEuPathDB" id="TrichDB:TVAG_078680"/>
<name>A2G6R7_TRIV3</name>
<reference evidence="2" key="2">
    <citation type="journal article" date="2007" name="Science">
        <title>Draft genome sequence of the sexually transmitted pathogen Trichomonas vaginalis.</title>
        <authorList>
            <person name="Carlton J.M."/>
            <person name="Hirt R.P."/>
            <person name="Silva J.C."/>
            <person name="Delcher A.L."/>
            <person name="Schatz M."/>
            <person name="Zhao Q."/>
            <person name="Wortman J.R."/>
            <person name="Bidwell S.L."/>
            <person name="Alsmark U.C.M."/>
            <person name="Besteiro S."/>
            <person name="Sicheritz-Ponten T."/>
            <person name="Noel C.J."/>
            <person name="Dacks J.B."/>
            <person name="Foster P.G."/>
            <person name="Simillion C."/>
            <person name="Van de Peer Y."/>
            <person name="Miranda-Saavedra D."/>
            <person name="Barton G.J."/>
            <person name="Westrop G.D."/>
            <person name="Mueller S."/>
            <person name="Dessi D."/>
            <person name="Fiori P.L."/>
            <person name="Ren Q."/>
            <person name="Paulsen I."/>
            <person name="Zhang H."/>
            <person name="Bastida-Corcuera F.D."/>
            <person name="Simoes-Barbosa A."/>
            <person name="Brown M.T."/>
            <person name="Hayes R.D."/>
            <person name="Mukherjee M."/>
            <person name="Okumura C.Y."/>
            <person name="Schneider R."/>
            <person name="Smith A.J."/>
            <person name="Vanacova S."/>
            <person name="Villalvazo M."/>
            <person name="Haas B.J."/>
            <person name="Pertea M."/>
            <person name="Feldblyum T.V."/>
            <person name="Utterback T.R."/>
            <person name="Shu C.L."/>
            <person name="Osoegawa K."/>
            <person name="de Jong P.J."/>
            <person name="Hrdy I."/>
            <person name="Horvathova L."/>
            <person name="Zubacova Z."/>
            <person name="Dolezal P."/>
            <person name="Malik S.B."/>
            <person name="Logsdon J.M. Jr."/>
            <person name="Henze K."/>
            <person name="Gupta A."/>
            <person name="Wang C.C."/>
            <person name="Dunne R.L."/>
            <person name="Upcroft J.A."/>
            <person name="Upcroft P."/>
            <person name="White O."/>
            <person name="Salzberg S.L."/>
            <person name="Tang P."/>
            <person name="Chiu C.-H."/>
            <person name="Lee Y.-S."/>
            <person name="Embley T.M."/>
            <person name="Coombs G.H."/>
            <person name="Mottram J.C."/>
            <person name="Tachezy J."/>
            <person name="Fraser-Liggett C.M."/>
            <person name="Johnson P.J."/>
        </authorList>
    </citation>
    <scope>NUCLEOTIDE SEQUENCE [LARGE SCALE GENOMIC DNA]</scope>
    <source>
        <strain evidence="2">G3</strain>
    </source>
</reference>
<sequence length="689" mass="79730">MNSEKIEINLSCVDIATFKKLEKLIKEKLPGVIYNNIADYQTSPNQLKLLQENTIKSMIAASKNRALSYQRSLQMKKINEQRKIQDGTAEELEQEAEKADLETLNDNEDDSDDQDEDETNGDESLSLSEILLDDYTPLFKYPPFADKLTCVIINNMLYNLNFPNSKSRRYYAETLQFAFMLYCKQPSEYLLARQKLMLPSKATLFRVFGKDIAAWKELLLSKSSSLPVFLRFRELYPYTDEELREQCHFCIGIDATTGKLWKKSGHDDQIEDLFALYLMPLDCKGPSICLHIIQHTNGLASGIMSEILDYIATVQKTLNVPVFTTDGDKSYDFVYQIFFHHWYSLVTGFDGLVEVLKSAKFQDLKIIFIADVVHIGKNLRTLLIFPNKLIFLQPYDPTLHVDITKIRLFSKLGDAINNCDKSTTLNDKYPVTIFNVQTVKDMLDNNCYTEATWLLPLALWFEGVRNTILPVEARLSMFKLAFFILHFFLRLQDVVGVTDRLPNIETPDHRLKFKGYLFARRMHLLKMATSLLTLYGFLEEFPNINFQHLTTLPVEHLFALFRKFAHSKKEVKDLMSAGAHLVMNQTYREQNFDRLVSECRLDNSGANMANVEEMPEDIKSQYIFTDEDIASITTDLMYLVGWHEDQVFSVWGRLIKYNHTQPLSVFEPYSKDFPRNGVENFKTKTGSNY</sequence>
<proteinExistence type="predicted"/>
<dbReference type="OrthoDB" id="10649594at2759"/>
<dbReference type="EMBL" id="DS114502">
    <property type="protein sequence ID" value="EAX87143.1"/>
    <property type="molecule type" value="Genomic_DNA"/>
</dbReference>
<dbReference type="VEuPathDB" id="TrichDB:TVAGG3_0267690"/>
<dbReference type="AlphaFoldDB" id="A2G6R7"/>
<reference evidence="2" key="1">
    <citation type="submission" date="2006-10" db="EMBL/GenBank/DDBJ databases">
        <authorList>
            <person name="Amadeo P."/>
            <person name="Zhao Q."/>
            <person name="Wortman J."/>
            <person name="Fraser-Liggett C."/>
            <person name="Carlton J."/>
        </authorList>
    </citation>
    <scope>NUCLEOTIDE SEQUENCE</scope>
    <source>
        <strain evidence="2">G3</strain>
    </source>
</reference>
<organism evidence="2 3">
    <name type="scientific">Trichomonas vaginalis (strain ATCC PRA-98 / G3)</name>
    <dbReference type="NCBI Taxonomy" id="412133"/>
    <lineage>
        <taxon>Eukaryota</taxon>
        <taxon>Metamonada</taxon>
        <taxon>Parabasalia</taxon>
        <taxon>Trichomonadida</taxon>
        <taxon>Trichomonadidae</taxon>
        <taxon>Trichomonas</taxon>
    </lineage>
</organism>
<dbReference type="VEuPathDB" id="TrichDB:TVAGG3_0549870"/>
<protein>
    <submittedName>
        <fullName evidence="2">Uncharacterized protein</fullName>
    </submittedName>
</protein>
<gene>
    <name evidence="2" type="ORF">TVAG_078680</name>
</gene>
<evidence type="ECO:0000313" key="2">
    <source>
        <dbReference type="EMBL" id="EAX87143.1"/>
    </source>
</evidence>
<keyword evidence="3" id="KW-1185">Reference proteome</keyword>
<feature type="compositionally biased region" description="Acidic residues" evidence="1">
    <location>
        <begin position="103"/>
        <end position="121"/>
    </location>
</feature>
<dbReference type="Proteomes" id="UP000001542">
    <property type="component" value="Unassembled WGS sequence"/>
</dbReference>
<accession>A2G6R7</accession>
<dbReference type="KEGG" id="tva:4744800"/>
<dbReference type="VEuPathDB" id="TrichDB:TVAGG3_0291050"/>
<evidence type="ECO:0000256" key="1">
    <source>
        <dbReference type="SAM" id="MobiDB-lite"/>
    </source>
</evidence>
<dbReference type="InParanoid" id="A2G6R7"/>
<feature type="region of interest" description="Disordered" evidence="1">
    <location>
        <begin position="82"/>
        <end position="123"/>
    </location>
</feature>